<keyword evidence="2" id="KW-0472">Membrane</keyword>
<feature type="domain" description="Mannosyl-glycoprotein endo-beta-N-acetylglucosamidase-like" evidence="3">
    <location>
        <begin position="102"/>
        <end position="250"/>
    </location>
</feature>
<proteinExistence type="inferred from homology"/>
<dbReference type="AlphaFoldDB" id="A0AAP8TTE8"/>
<keyword evidence="2" id="KW-0812">Transmembrane</keyword>
<dbReference type="RefSeq" id="WP_059107520.1">
    <property type="nucleotide sequence ID" value="NZ_AP024589.1"/>
</dbReference>
<dbReference type="Proteomes" id="UP001171687">
    <property type="component" value="Unassembled WGS sequence"/>
</dbReference>
<name>A0AAP8TTE8_9STAP</name>
<dbReference type="Proteomes" id="UP000242470">
    <property type="component" value="Unassembled WGS sequence"/>
</dbReference>
<evidence type="ECO:0000313" key="6">
    <source>
        <dbReference type="Proteomes" id="UP000242470"/>
    </source>
</evidence>
<accession>A0AAP8TTE8</accession>
<dbReference type="Pfam" id="PF01832">
    <property type="entry name" value="Glucosaminidase"/>
    <property type="match status" value="1"/>
</dbReference>
<protein>
    <submittedName>
        <fullName evidence="5">Autolysin</fullName>
    </submittedName>
    <submittedName>
        <fullName evidence="4">N-acetylglucosaminidase</fullName>
    </submittedName>
</protein>
<evidence type="ECO:0000313" key="5">
    <source>
        <dbReference type="EMBL" id="PNZ68040.1"/>
    </source>
</evidence>
<dbReference type="GO" id="GO:0004040">
    <property type="term" value="F:amidase activity"/>
    <property type="evidence" value="ECO:0007669"/>
    <property type="project" value="InterPro"/>
</dbReference>
<dbReference type="EMBL" id="PPQW01000021">
    <property type="protein sequence ID" value="PNZ68040.1"/>
    <property type="molecule type" value="Genomic_DNA"/>
</dbReference>
<dbReference type="Gene3D" id="1.10.530.10">
    <property type="match status" value="1"/>
</dbReference>
<dbReference type="SMART" id="SM00047">
    <property type="entry name" value="LYZ2"/>
    <property type="match status" value="1"/>
</dbReference>
<evidence type="ECO:0000313" key="4">
    <source>
        <dbReference type="EMBL" id="MDN4533569.1"/>
    </source>
</evidence>
<evidence type="ECO:0000256" key="2">
    <source>
        <dbReference type="SAM" id="Phobius"/>
    </source>
</evidence>
<sequence>MDKKQKKQFSIGIVILLVVIFAVLLIINETSLFNGREKHPFNEAYEQQIGTDVINTKEEDDAFVKASDDEVKAAMKIDHEHHNLHYMDISQKVSISEDEANALLKDKGILSGKGKTFLKAQDKYKVNVIYLISHALVETGNGHSNLADGINDGTQTYYNFFGIGAFDEDALQHGTSYAKEQDWTTPEKAIMGGAKFVRHQYFDNNQRTLYEMRWNPEHPGTNQYASDIDWDHHIASFMDTFYQDLGIKKDDIEKDLYR</sequence>
<dbReference type="GeneID" id="64981519"/>
<reference evidence="4" key="2">
    <citation type="submission" date="2023-07" db="EMBL/GenBank/DDBJ databases">
        <title>Evaluation of the beneficial properties of pineapple isolates.</title>
        <authorList>
            <person name="Adefiranye O."/>
        </authorList>
    </citation>
    <scope>NUCLEOTIDE SEQUENCE</scope>
    <source>
        <strain evidence="4">PAPLE_T1</strain>
    </source>
</reference>
<keyword evidence="2" id="KW-1133">Transmembrane helix</keyword>
<evidence type="ECO:0000259" key="3">
    <source>
        <dbReference type="SMART" id="SM00047"/>
    </source>
</evidence>
<comment type="caution">
    <text evidence="5">The sequence shown here is derived from an EMBL/GenBank/DDBJ whole genome shotgun (WGS) entry which is preliminary data.</text>
</comment>
<gene>
    <name evidence="5" type="ORF">CD158_04545</name>
    <name evidence="4" type="ORF">QYH67_08335</name>
</gene>
<feature type="transmembrane region" description="Helical" evidence="2">
    <location>
        <begin position="9"/>
        <end position="27"/>
    </location>
</feature>
<reference evidence="5 6" key="1">
    <citation type="submission" date="2017-08" db="EMBL/GenBank/DDBJ databases">
        <title>Draft genome sequences of 64 type strains of genus Staph aureus.</title>
        <authorList>
            <person name="Cole K."/>
            <person name="Golubchik T."/>
            <person name="Russell J."/>
            <person name="Foster D."/>
            <person name="Llewelyn M."/>
            <person name="Wilson D."/>
            <person name="Crook D."/>
            <person name="Paul J."/>
        </authorList>
    </citation>
    <scope>NUCLEOTIDE SEQUENCE [LARGE SCALE GENOMIC DNA]</scope>
    <source>
        <strain evidence="5 6">NCTC 12101</strain>
    </source>
</reference>
<evidence type="ECO:0000256" key="1">
    <source>
        <dbReference type="ARBA" id="ARBA00006088"/>
    </source>
</evidence>
<organism evidence="5 6">
    <name type="scientific">Staphylococcus auricularis</name>
    <dbReference type="NCBI Taxonomy" id="29379"/>
    <lineage>
        <taxon>Bacteria</taxon>
        <taxon>Bacillati</taxon>
        <taxon>Bacillota</taxon>
        <taxon>Bacilli</taxon>
        <taxon>Bacillales</taxon>
        <taxon>Staphylococcaceae</taxon>
        <taxon>Staphylococcus</taxon>
    </lineage>
</organism>
<dbReference type="EMBL" id="JAUHQC010000011">
    <property type="protein sequence ID" value="MDN4533569.1"/>
    <property type="molecule type" value="Genomic_DNA"/>
</dbReference>
<comment type="similarity">
    <text evidence="1">In the N-terminal section; belongs to the N-acetylmuramoyl-L-alanine amidase 2 family.</text>
</comment>
<dbReference type="InterPro" id="IPR002901">
    <property type="entry name" value="MGlyc_endo_b_GlcNAc-like_dom"/>
</dbReference>